<protein>
    <recommendedName>
        <fullName evidence="11">Galactokinase</fullName>
        <ecNumber evidence="11">2.7.1.6</ecNumber>
    </recommendedName>
</protein>
<dbReference type="InterPro" id="IPR006206">
    <property type="entry name" value="Mevalonate/galactokinase"/>
</dbReference>
<evidence type="ECO:0000259" key="12">
    <source>
        <dbReference type="Pfam" id="PF00288"/>
    </source>
</evidence>
<dbReference type="GO" id="GO:0005829">
    <property type="term" value="C:cytosol"/>
    <property type="evidence" value="ECO:0007669"/>
    <property type="project" value="TreeGrafter"/>
</dbReference>
<dbReference type="RefSeq" id="WP_053380293.1">
    <property type="nucleotide sequence ID" value="NZ_CP011801.1"/>
</dbReference>
<dbReference type="Pfam" id="PF08544">
    <property type="entry name" value="GHMP_kinases_C"/>
    <property type="match status" value="1"/>
</dbReference>
<evidence type="ECO:0000256" key="11">
    <source>
        <dbReference type="NCBIfam" id="TIGR00131"/>
    </source>
</evidence>
<dbReference type="Pfam" id="PF10509">
    <property type="entry name" value="GalKase_gal_bdg"/>
    <property type="match status" value="1"/>
</dbReference>
<dbReference type="InterPro" id="IPR036554">
    <property type="entry name" value="GHMP_kinase_C_sf"/>
</dbReference>
<reference evidence="15 16" key="1">
    <citation type="journal article" date="2015" name="Proc. Natl. Acad. Sci. U.S.A.">
        <title>Expanded metabolic versatility of ubiquitous nitrite-oxidizing bacteria from the genus Nitrospira.</title>
        <authorList>
            <person name="Koch H."/>
            <person name="Lucker S."/>
            <person name="Albertsen M."/>
            <person name="Kitzinger K."/>
            <person name="Herbold C."/>
            <person name="Spieck E."/>
            <person name="Nielsen P.H."/>
            <person name="Wagner M."/>
            <person name="Daims H."/>
        </authorList>
    </citation>
    <scope>NUCLEOTIDE SEQUENCE [LARGE SCALE GENOMIC DNA]</scope>
    <source>
        <strain evidence="15 16">NSP M-1</strain>
    </source>
</reference>
<evidence type="ECO:0000256" key="3">
    <source>
        <dbReference type="ARBA" id="ARBA00022679"/>
    </source>
</evidence>
<evidence type="ECO:0000256" key="5">
    <source>
        <dbReference type="ARBA" id="ARBA00022741"/>
    </source>
</evidence>
<name>A0A0K2GEE7_NITMO</name>
<dbReference type="GO" id="GO:0006012">
    <property type="term" value="P:galactose metabolic process"/>
    <property type="evidence" value="ECO:0007669"/>
    <property type="project" value="UniProtKB-UniRule"/>
</dbReference>
<evidence type="ECO:0000313" key="16">
    <source>
        <dbReference type="Proteomes" id="UP000069205"/>
    </source>
</evidence>
<keyword evidence="8" id="KW-0460">Magnesium</keyword>
<keyword evidence="7" id="KW-0067">ATP-binding</keyword>
<dbReference type="NCBIfam" id="TIGR00131">
    <property type="entry name" value="gal_kin"/>
    <property type="match status" value="1"/>
</dbReference>
<feature type="domain" description="Galactokinase N-terminal" evidence="14">
    <location>
        <begin position="17"/>
        <end position="63"/>
    </location>
</feature>
<evidence type="ECO:0000313" key="15">
    <source>
        <dbReference type="EMBL" id="ALA59234.1"/>
    </source>
</evidence>
<dbReference type="Gene3D" id="3.30.70.890">
    <property type="entry name" value="GHMP kinase, C-terminal domain"/>
    <property type="match status" value="1"/>
</dbReference>
<dbReference type="Proteomes" id="UP000069205">
    <property type="component" value="Chromosome"/>
</dbReference>
<dbReference type="InterPro" id="IPR014721">
    <property type="entry name" value="Ribsml_uS5_D2-typ_fold_subgr"/>
</dbReference>
<dbReference type="InterPro" id="IPR020568">
    <property type="entry name" value="Ribosomal_Su5_D2-typ_SF"/>
</dbReference>
<keyword evidence="4" id="KW-0479">Metal-binding</keyword>
<dbReference type="PANTHER" id="PTHR10457:SF7">
    <property type="entry name" value="GALACTOKINASE-RELATED"/>
    <property type="match status" value="1"/>
</dbReference>
<dbReference type="OrthoDB" id="250531at2"/>
<evidence type="ECO:0000259" key="13">
    <source>
        <dbReference type="Pfam" id="PF08544"/>
    </source>
</evidence>
<keyword evidence="9" id="KW-0299">Galactose metabolism</keyword>
<dbReference type="Gene3D" id="3.30.230.10">
    <property type="match status" value="1"/>
</dbReference>
<evidence type="ECO:0000256" key="9">
    <source>
        <dbReference type="ARBA" id="ARBA00023144"/>
    </source>
</evidence>
<evidence type="ECO:0000256" key="7">
    <source>
        <dbReference type="ARBA" id="ARBA00022840"/>
    </source>
</evidence>
<feature type="domain" description="GHMP kinase N-terminal" evidence="12">
    <location>
        <begin position="100"/>
        <end position="186"/>
    </location>
</feature>
<dbReference type="FunFam" id="3.30.70.890:FF:000001">
    <property type="entry name" value="Galactokinase"/>
    <property type="match status" value="1"/>
</dbReference>
<comment type="similarity">
    <text evidence="1">Belongs to the GHMP kinase family. GalK subfamily.</text>
</comment>
<gene>
    <name evidence="15" type="primary">galK</name>
    <name evidence="15" type="ORF">NITMOv2_2826</name>
</gene>
<organism evidence="15 16">
    <name type="scientific">Nitrospira moscoviensis</name>
    <dbReference type="NCBI Taxonomy" id="42253"/>
    <lineage>
        <taxon>Bacteria</taxon>
        <taxon>Pseudomonadati</taxon>
        <taxon>Nitrospirota</taxon>
        <taxon>Nitrospiria</taxon>
        <taxon>Nitrospirales</taxon>
        <taxon>Nitrospiraceae</taxon>
        <taxon>Nitrospira</taxon>
    </lineage>
</organism>
<accession>A0A0K2GEE7</accession>
<proteinExistence type="inferred from homology"/>
<dbReference type="PRINTS" id="PR00959">
    <property type="entry name" value="MEVGALKINASE"/>
</dbReference>
<evidence type="ECO:0000256" key="2">
    <source>
        <dbReference type="ARBA" id="ARBA00022490"/>
    </source>
</evidence>
<dbReference type="PRINTS" id="PR00473">
    <property type="entry name" value="GALCTOKINASE"/>
</dbReference>
<dbReference type="STRING" id="42253.NITMOv2_2826"/>
<dbReference type="InterPro" id="IPR000705">
    <property type="entry name" value="Galactokinase"/>
</dbReference>
<evidence type="ECO:0000256" key="10">
    <source>
        <dbReference type="ARBA" id="ARBA00023277"/>
    </source>
</evidence>
<dbReference type="InterPro" id="IPR013750">
    <property type="entry name" value="GHMP_kinase_C_dom"/>
</dbReference>
<dbReference type="SUPFAM" id="SSF54211">
    <property type="entry name" value="Ribosomal protein S5 domain 2-like"/>
    <property type="match status" value="1"/>
</dbReference>
<sequence length="380" mass="40977">MSHHATTAHDIAAYPDFTQLFHRLPDALAYAPGRVNLMGDHTDYNGGYVLPMPLPQETHVEVALRQDRTVRVWSGNVEPAQAHRDYRLGEERRRQDWVDYVQAATAALARGTHALSGMDVRVVSSVPPGAGLASSAALLVALLHAMRNALRLDVSDADVARLAHLAETEFVGAPVGIMDQMVCALGRPGSAFFLDTATLAYEHVPLPPSAEWIVIHSGVRHSHQTGSYPERRRECEAACALLGLRSMRDLEGAGRQEVLSRIAELPPPLDARARHVVTENDRVLAGVELLQDGNMRGFGALMKASHESLRHDYAVSVPETDLLVELADAEEAVYGARLTGGGFGGSVVIAAQAGAGRQVAGRIAERYRGHCGREAAVLLP</sequence>
<dbReference type="SUPFAM" id="SSF55060">
    <property type="entry name" value="GHMP Kinase, C-terminal domain"/>
    <property type="match status" value="1"/>
</dbReference>
<dbReference type="PANTHER" id="PTHR10457">
    <property type="entry name" value="MEVALONATE KINASE/GALACTOKINASE"/>
    <property type="match status" value="1"/>
</dbReference>
<keyword evidence="2" id="KW-0963">Cytoplasm</keyword>
<dbReference type="EC" id="2.7.1.6" evidence="11"/>
<dbReference type="InterPro" id="IPR006204">
    <property type="entry name" value="GHMP_kinase_N_dom"/>
</dbReference>
<dbReference type="GO" id="GO:0005524">
    <property type="term" value="F:ATP binding"/>
    <property type="evidence" value="ECO:0007669"/>
    <property type="project" value="UniProtKB-UniRule"/>
</dbReference>
<evidence type="ECO:0000256" key="6">
    <source>
        <dbReference type="ARBA" id="ARBA00022777"/>
    </source>
</evidence>
<dbReference type="GO" id="GO:0004335">
    <property type="term" value="F:galactokinase activity"/>
    <property type="evidence" value="ECO:0007669"/>
    <property type="project" value="UniProtKB-UniRule"/>
</dbReference>
<keyword evidence="10" id="KW-0119">Carbohydrate metabolism</keyword>
<dbReference type="FunFam" id="3.30.230.10:FF:000017">
    <property type="entry name" value="Galactokinase"/>
    <property type="match status" value="1"/>
</dbReference>
<feature type="domain" description="GHMP kinase C-terminal" evidence="13">
    <location>
        <begin position="288"/>
        <end position="368"/>
    </location>
</feature>
<keyword evidence="5" id="KW-0547">Nucleotide-binding</keyword>
<dbReference type="GO" id="GO:0046872">
    <property type="term" value="F:metal ion binding"/>
    <property type="evidence" value="ECO:0007669"/>
    <property type="project" value="UniProtKB-KW"/>
</dbReference>
<dbReference type="PIRSF" id="PIRSF000530">
    <property type="entry name" value="Galactokinase"/>
    <property type="match status" value="1"/>
</dbReference>
<evidence type="ECO:0000256" key="4">
    <source>
        <dbReference type="ARBA" id="ARBA00022723"/>
    </source>
</evidence>
<evidence type="ECO:0000256" key="8">
    <source>
        <dbReference type="ARBA" id="ARBA00022842"/>
    </source>
</evidence>
<dbReference type="AlphaFoldDB" id="A0A0K2GEE7"/>
<evidence type="ECO:0000259" key="14">
    <source>
        <dbReference type="Pfam" id="PF10509"/>
    </source>
</evidence>
<dbReference type="KEGG" id="nmv:NITMOv2_2826"/>
<dbReference type="EMBL" id="CP011801">
    <property type="protein sequence ID" value="ALA59234.1"/>
    <property type="molecule type" value="Genomic_DNA"/>
</dbReference>
<dbReference type="Pfam" id="PF00288">
    <property type="entry name" value="GHMP_kinases_N"/>
    <property type="match status" value="1"/>
</dbReference>
<keyword evidence="6 15" id="KW-0418">Kinase</keyword>
<keyword evidence="16" id="KW-1185">Reference proteome</keyword>
<keyword evidence="3 15" id="KW-0808">Transferase</keyword>
<dbReference type="InterPro" id="IPR019539">
    <property type="entry name" value="GalKase_N"/>
</dbReference>
<evidence type="ECO:0000256" key="1">
    <source>
        <dbReference type="ARBA" id="ARBA00006566"/>
    </source>
</evidence>
<dbReference type="PATRIC" id="fig|42253.5.peg.2793"/>